<evidence type="ECO:0000256" key="9">
    <source>
        <dbReference type="ARBA" id="ARBA00023136"/>
    </source>
</evidence>
<keyword evidence="5 11" id="KW-0812">Transmembrane</keyword>
<keyword evidence="6" id="KW-0408">Iron</keyword>
<keyword evidence="16" id="KW-1185">Reference proteome</keyword>
<evidence type="ECO:0000259" key="14">
    <source>
        <dbReference type="Pfam" id="PF07715"/>
    </source>
</evidence>
<dbReference type="InterPro" id="IPR036942">
    <property type="entry name" value="Beta-barrel_TonB_sf"/>
</dbReference>
<feature type="domain" description="TonB-dependent receptor plug" evidence="14">
    <location>
        <begin position="44"/>
        <end position="151"/>
    </location>
</feature>
<comment type="similarity">
    <text evidence="11 12">Belongs to the TonB-dependent receptor family.</text>
</comment>
<comment type="caution">
    <text evidence="15">The sequence shown here is derived from an EMBL/GenBank/DDBJ whole genome shotgun (WGS) entry which is preliminary data.</text>
</comment>
<keyword evidence="10 11" id="KW-0998">Cell outer membrane</keyword>
<keyword evidence="7" id="KW-0406">Ion transport</keyword>
<keyword evidence="9 11" id="KW-0472">Membrane</keyword>
<keyword evidence="2 11" id="KW-0813">Transport</keyword>
<evidence type="ECO:0000256" key="3">
    <source>
        <dbReference type="ARBA" id="ARBA00022452"/>
    </source>
</evidence>
<dbReference type="RefSeq" id="WP_311582558.1">
    <property type="nucleotide sequence ID" value="NZ_JAVRIF010000007.1"/>
</dbReference>
<dbReference type="PROSITE" id="PS52016">
    <property type="entry name" value="TONB_DEPENDENT_REC_3"/>
    <property type="match status" value="1"/>
</dbReference>
<evidence type="ECO:0000256" key="11">
    <source>
        <dbReference type="PROSITE-ProRule" id="PRU01360"/>
    </source>
</evidence>
<dbReference type="EMBL" id="JAVRIF010000007">
    <property type="protein sequence ID" value="MDT0604447.1"/>
    <property type="molecule type" value="Genomic_DNA"/>
</dbReference>
<dbReference type="PANTHER" id="PTHR32552:SF81">
    <property type="entry name" value="TONB-DEPENDENT OUTER MEMBRANE RECEPTOR"/>
    <property type="match status" value="1"/>
</dbReference>
<gene>
    <name evidence="15" type="ORF">RM573_12635</name>
</gene>
<keyword evidence="3 11" id="KW-1134">Transmembrane beta strand</keyword>
<proteinExistence type="inferred from homology"/>
<dbReference type="Pfam" id="PF07715">
    <property type="entry name" value="Plug"/>
    <property type="match status" value="1"/>
</dbReference>
<evidence type="ECO:0000256" key="5">
    <source>
        <dbReference type="ARBA" id="ARBA00022692"/>
    </source>
</evidence>
<dbReference type="InterPro" id="IPR039426">
    <property type="entry name" value="TonB-dep_rcpt-like"/>
</dbReference>
<dbReference type="Pfam" id="PF00593">
    <property type="entry name" value="TonB_dep_Rec_b-barrel"/>
    <property type="match status" value="1"/>
</dbReference>
<sequence length="796" mass="88144">MLKKFNILSCFIFFIYFLPLTVYSEAVDPIEVIEVTAQKRVQSVQDVPFSIAAISSQTLSSAKIGHASEVTTLIPNVNATRSISGISNFFIRGVGMDGFNLSSVPAVGLYVDDVAIHSPVLANFALFDLQRVEVLKGPQNTLFGKNTTGGAINFFTNDANNEGDTSGFGELSLGNFNLIKAEGAISFPLTDKAGIRLSAYSHKRDGTVSSNIPNNTSEYNDINRFGARMKLLYIIDDNQQLSFSLYGGQQDQVAEIKTAMSPQDSQSIIDIDSQDLSKNYSSLINPPNDIDAYGGFLKFTSHSDTFIFNAISSFENVVSQRMDDWGGQQLQSSVYQSNIYNSTDTETLSQELQWQSALNNDIHWVFGLLYNIEYGNIFQAALIDPAGPGRPDDSIADEGIGPMFDRGAWIDHKSRTFSTYGQLTYPITENLNLTSGYRWTTQHLKPTVHAAGMMMDLPGQEFPLGSLGWYSIGNNDFDRLSDFMGFQRATQYITANGGFPASEQIDETFNEWGGKISLDYHLNENLMLYSSLSRGFKMGGVNSNPTVTAYKSLLSKTVKPESLVTTEIGFKSEFPNSALRLNGAIFKNTWRDYQFFLVYNPGNPANLFASLVNLPSAESAGAELELSWQASSTLRFNLSTAWLSTKVTDGQLDTSGISPLIVEGFQNQVVSGNQLTNAPEFSYSISVIKNIEFTHSELELSMYYNFLDKHPHQLAGTQSSIWLDNFSEDMVGLLTLNSVYFFGKEREFQLSLWLKNASDEKYCTERAIAPGTSTETARLCAQGDPREIGLTFKRTF</sequence>
<keyword evidence="15" id="KW-0675">Receptor</keyword>
<accession>A0ABU3A2P1</accession>
<evidence type="ECO:0000313" key="15">
    <source>
        <dbReference type="EMBL" id="MDT0604447.1"/>
    </source>
</evidence>
<evidence type="ECO:0000313" key="16">
    <source>
        <dbReference type="Proteomes" id="UP001266357"/>
    </source>
</evidence>
<dbReference type="SUPFAM" id="SSF56935">
    <property type="entry name" value="Porins"/>
    <property type="match status" value="1"/>
</dbReference>
<keyword evidence="4" id="KW-0410">Iron transport</keyword>
<evidence type="ECO:0000256" key="6">
    <source>
        <dbReference type="ARBA" id="ARBA00023004"/>
    </source>
</evidence>
<dbReference type="PANTHER" id="PTHR32552">
    <property type="entry name" value="FERRICHROME IRON RECEPTOR-RELATED"/>
    <property type="match status" value="1"/>
</dbReference>
<evidence type="ECO:0000256" key="10">
    <source>
        <dbReference type="ARBA" id="ARBA00023237"/>
    </source>
</evidence>
<keyword evidence="8 12" id="KW-0798">TonB box</keyword>
<evidence type="ECO:0000256" key="1">
    <source>
        <dbReference type="ARBA" id="ARBA00004571"/>
    </source>
</evidence>
<dbReference type="InterPro" id="IPR012910">
    <property type="entry name" value="Plug_dom"/>
</dbReference>
<evidence type="ECO:0000259" key="13">
    <source>
        <dbReference type="Pfam" id="PF00593"/>
    </source>
</evidence>
<reference evidence="15 16" key="1">
    <citation type="submission" date="2023-09" db="EMBL/GenBank/DDBJ databases">
        <authorList>
            <person name="Rey-Velasco X."/>
        </authorList>
    </citation>
    <scope>NUCLEOTIDE SEQUENCE [LARGE SCALE GENOMIC DNA]</scope>
    <source>
        <strain evidence="15 16">W431</strain>
    </source>
</reference>
<dbReference type="Proteomes" id="UP001266357">
    <property type="component" value="Unassembled WGS sequence"/>
</dbReference>
<dbReference type="Gene3D" id="2.40.170.20">
    <property type="entry name" value="TonB-dependent receptor, beta-barrel domain"/>
    <property type="match status" value="1"/>
</dbReference>
<evidence type="ECO:0000256" key="8">
    <source>
        <dbReference type="ARBA" id="ARBA00023077"/>
    </source>
</evidence>
<protein>
    <submittedName>
        <fullName evidence="15">TonB-dependent receptor</fullName>
    </submittedName>
</protein>
<name>A0ABU3A2P1_9GAMM</name>
<evidence type="ECO:0000256" key="12">
    <source>
        <dbReference type="RuleBase" id="RU003357"/>
    </source>
</evidence>
<evidence type="ECO:0000256" key="4">
    <source>
        <dbReference type="ARBA" id="ARBA00022496"/>
    </source>
</evidence>
<organism evidence="15 16">
    <name type="scientific">Thalassotalea castellviae</name>
    <dbReference type="NCBI Taxonomy" id="3075612"/>
    <lineage>
        <taxon>Bacteria</taxon>
        <taxon>Pseudomonadati</taxon>
        <taxon>Pseudomonadota</taxon>
        <taxon>Gammaproteobacteria</taxon>
        <taxon>Alteromonadales</taxon>
        <taxon>Colwelliaceae</taxon>
        <taxon>Thalassotalea</taxon>
    </lineage>
</organism>
<dbReference type="InterPro" id="IPR000531">
    <property type="entry name" value="Beta-barrel_TonB"/>
</dbReference>
<evidence type="ECO:0000256" key="2">
    <source>
        <dbReference type="ARBA" id="ARBA00022448"/>
    </source>
</evidence>
<evidence type="ECO:0000256" key="7">
    <source>
        <dbReference type="ARBA" id="ARBA00023065"/>
    </source>
</evidence>
<comment type="subcellular location">
    <subcellularLocation>
        <location evidence="1 11">Cell outer membrane</location>
        <topology evidence="1 11">Multi-pass membrane protein</topology>
    </subcellularLocation>
</comment>
<feature type="domain" description="TonB-dependent receptor-like beta-barrel" evidence="13">
    <location>
        <begin position="289"/>
        <end position="686"/>
    </location>
</feature>